<dbReference type="OMA" id="ITHIHIC"/>
<proteinExistence type="predicted"/>
<name>E2A1H4_CAMFO</name>
<evidence type="ECO:0000313" key="2">
    <source>
        <dbReference type="Proteomes" id="UP000000311"/>
    </source>
</evidence>
<accession>E2A1H4</accession>
<dbReference type="InParanoid" id="E2A1H4"/>
<sequence length="320" mass="38148">MDSKPVEPVKSVCADKQISNVNNPFEKQKYIYKLNEKEKHVLKELENIQNWEKLPLPFVKKLHELSVKLTHKVPPQHKIELTGSHAPTRKEKKLFEKHGPLRKGLYSPMEDKIIRKNWETFCQLHDWDKNIVKPFLNWRHNGKYYIHNVKERQKFVQFLANGLPWRTLYSVYSRFKILYCKKITHIHICILLKLSILITALPNIKWTLPLIKKFIKTLLNITLSENIKELKGAIIPKPVWQKMEEKLNIPENVLKTFWQHQLHLQLFSSHIVEYLYHTKIPEIKEAPTDKFLPRIIYQNKKIYLLNEKDSNNVTIADNDD</sequence>
<dbReference type="Proteomes" id="UP000000311">
    <property type="component" value="Unassembled WGS sequence"/>
</dbReference>
<dbReference type="OrthoDB" id="5812619at2759"/>
<gene>
    <name evidence="1" type="ORF">EAG_06831</name>
</gene>
<organism evidence="2">
    <name type="scientific">Camponotus floridanus</name>
    <name type="common">Florida carpenter ant</name>
    <dbReference type="NCBI Taxonomy" id="104421"/>
    <lineage>
        <taxon>Eukaryota</taxon>
        <taxon>Metazoa</taxon>
        <taxon>Ecdysozoa</taxon>
        <taxon>Arthropoda</taxon>
        <taxon>Hexapoda</taxon>
        <taxon>Insecta</taxon>
        <taxon>Pterygota</taxon>
        <taxon>Neoptera</taxon>
        <taxon>Endopterygota</taxon>
        <taxon>Hymenoptera</taxon>
        <taxon>Apocrita</taxon>
        <taxon>Aculeata</taxon>
        <taxon>Formicoidea</taxon>
        <taxon>Formicidae</taxon>
        <taxon>Formicinae</taxon>
        <taxon>Camponotus</taxon>
    </lineage>
</organism>
<protein>
    <submittedName>
        <fullName evidence="1">Uncharacterized protein</fullName>
    </submittedName>
</protein>
<dbReference type="AlphaFoldDB" id="E2A1H4"/>
<dbReference type="STRING" id="104421.E2A1H4"/>
<keyword evidence="2" id="KW-1185">Reference proteome</keyword>
<reference evidence="1 2" key="1">
    <citation type="journal article" date="2010" name="Science">
        <title>Genomic comparison of the ants Camponotus floridanus and Harpegnathos saltator.</title>
        <authorList>
            <person name="Bonasio R."/>
            <person name="Zhang G."/>
            <person name="Ye C."/>
            <person name="Mutti N.S."/>
            <person name="Fang X."/>
            <person name="Qin N."/>
            <person name="Donahue G."/>
            <person name="Yang P."/>
            <person name="Li Q."/>
            <person name="Li C."/>
            <person name="Zhang P."/>
            <person name="Huang Z."/>
            <person name="Berger S.L."/>
            <person name="Reinberg D."/>
            <person name="Wang J."/>
            <person name="Liebig J."/>
        </authorList>
    </citation>
    <scope>NUCLEOTIDE SEQUENCE [LARGE SCALE GENOMIC DNA]</scope>
    <source>
        <strain evidence="2">C129</strain>
    </source>
</reference>
<evidence type="ECO:0000313" key="1">
    <source>
        <dbReference type="EMBL" id="EFN72647.1"/>
    </source>
</evidence>
<dbReference type="EMBL" id="GL435766">
    <property type="protein sequence ID" value="EFN72647.1"/>
    <property type="molecule type" value="Genomic_DNA"/>
</dbReference>